<dbReference type="RefSeq" id="WP_184665052.1">
    <property type="nucleotide sequence ID" value="NZ_JACHHB010000015.1"/>
</dbReference>
<evidence type="ECO:0000313" key="2">
    <source>
        <dbReference type="Proteomes" id="UP000551878"/>
    </source>
</evidence>
<reference evidence="1 2" key="1">
    <citation type="submission" date="2020-08" db="EMBL/GenBank/DDBJ databases">
        <title>Genomic Encyclopedia of Type Strains, Phase IV (KMG-IV): sequencing the most valuable type-strain genomes for metagenomic binning, comparative biology and taxonomic classification.</title>
        <authorList>
            <person name="Goeker M."/>
        </authorList>
    </citation>
    <scope>NUCLEOTIDE SEQUENCE [LARGE SCALE GENOMIC DNA]</scope>
    <source>
        <strain evidence="1 2">DSM 24696</strain>
    </source>
</reference>
<sequence>MLSLPPSFLGHRVSLEGDKTNEYIIRYEDHQKLKTHVLLCKQESPEIFATLNHEGDFLESFYLSNKTTDLAAQSLDRYKSIIERKKQFRITQDDLKDALKPESKAKMKNEHIKKHLVDEHLQDIKNQWPSRLLTLQNMEGSYEDSLILTTLEDALQQANPTKSFQFLCNHRYDIFVPRIASMLPKHRDLFTTISQYYLKYNHTDTLEQLMYNMINIVDLTDDRELIESVLARAQHIDSTHFSDHLKNMMKTLFKRVKRETEHSPKEWLKFIVTDQKLKLAIISSLKEQKTG</sequence>
<dbReference type="EMBL" id="JACHHB010000015">
    <property type="protein sequence ID" value="MBB5174640.1"/>
    <property type="molecule type" value="Genomic_DNA"/>
</dbReference>
<protein>
    <submittedName>
        <fullName evidence="1">Uncharacterized protein</fullName>
    </submittedName>
</protein>
<organism evidence="1 2">
    <name type="scientific">Texcoconibacillus texcoconensis</name>
    <dbReference type="NCBI Taxonomy" id="1095777"/>
    <lineage>
        <taxon>Bacteria</taxon>
        <taxon>Bacillati</taxon>
        <taxon>Bacillota</taxon>
        <taxon>Bacilli</taxon>
        <taxon>Bacillales</taxon>
        <taxon>Bacillaceae</taxon>
        <taxon>Texcoconibacillus</taxon>
    </lineage>
</organism>
<evidence type="ECO:0000313" key="1">
    <source>
        <dbReference type="EMBL" id="MBB5174640.1"/>
    </source>
</evidence>
<dbReference type="AlphaFoldDB" id="A0A840QTG6"/>
<keyword evidence="2" id="KW-1185">Reference proteome</keyword>
<accession>A0A840QTG6</accession>
<dbReference type="Proteomes" id="UP000551878">
    <property type="component" value="Unassembled WGS sequence"/>
</dbReference>
<comment type="caution">
    <text evidence="1">The sequence shown here is derived from an EMBL/GenBank/DDBJ whole genome shotgun (WGS) entry which is preliminary data.</text>
</comment>
<gene>
    <name evidence="1" type="ORF">HNQ41_002857</name>
</gene>
<name>A0A840QTG6_9BACI</name>
<proteinExistence type="predicted"/>